<keyword evidence="1" id="KW-0812">Transmembrane</keyword>
<name>A0A3B1E037_9ZZZZ</name>
<dbReference type="EMBL" id="UOGK01000645">
    <property type="protein sequence ID" value="VAX42118.1"/>
    <property type="molecule type" value="Genomic_DNA"/>
</dbReference>
<accession>A0A3B1E037</accession>
<feature type="transmembrane region" description="Helical" evidence="1">
    <location>
        <begin position="39"/>
        <end position="63"/>
    </location>
</feature>
<evidence type="ECO:0000313" key="2">
    <source>
        <dbReference type="EMBL" id="VAX42118.1"/>
    </source>
</evidence>
<protein>
    <submittedName>
        <fullName evidence="2">Uncharacterized protein</fullName>
    </submittedName>
</protein>
<proteinExistence type="predicted"/>
<keyword evidence="1" id="KW-0472">Membrane</keyword>
<gene>
    <name evidence="2" type="ORF">MNBD_PLANCTO03-2348</name>
</gene>
<organism evidence="2">
    <name type="scientific">hydrothermal vent metagenome</name>
    <dbReference type="NCBI Taxonomy" id="652676"/>
    <lineage>
        <taxon>unclassified sequences</taxon>
        <taxon>metagenomes</taxon>
        <taxon>ecological metagenomes</taxon>
    </lineage>
</organism>
<sequence>MTDHHPDHTESQETTLDAWHQHSPDEGVPQQEHGAHANISALLITFVVLTVATVAFSVIIGLYTIQRVTQLIAEGEEAGLMVMSTEAVQYKQDALAAQAGYSWTAAGTVRIPIDQAMQKVVAEYQETQGQ</sequence>
<keyword evidence="1" id="KW-1133">Transmembrane helix</keyword>
<evidence type="ECO:0000256" key="1">
    <source>
        <dbReference type="SAM" id="Phobius"/>
    </source>
</evidence>
<dbReference type="AlphaFoldDB" id="A0A3B1E037"/>
<reference evidence="2" key="1">
    <citation type="submission" date="2018-06" db="EMBL/GenBank/DDBJ databases">
        <authorList>
            <person name="Zhirakovskaya E."/>
        </authorList>
    </citation>
    <scope>NUCLEOTIDE SEQUENCE</scope>
</reference>